<evidence type="ECO:0000313" key="2">
    <source>
        <dbReference type="EMBL" id="KAF2233393.1"/>
    </source>
</evidence>
<dbReference type="Proteomes" id="UP000800092">
    <property type="component" value="Unassembled WGS sequence"/>
</dbReference>
<protein>
    <recommendedName>
        <fullName evidence="1">RNA ligase domain-containing protein</fullName>
    </recommendedName>
</protein>
<dbReference type="InterPro" id="IPR021122">
    <property type="entry name" value="RNA_ligase_dom_REL/Rnl2"/>
</dbReference>
<dbReference type="AlphaFoldDB" id="A0A6A6H7A5"/>
<name>A0A6A6H7A5_VIRVR</name>
<proteinExistence type="predicted"/>
<dbReference type="EMBL" id="ML991807">
    <property type="protein sequence ID" value="KAF2233393.1"/>
    <property type="molecule type" value="Genomic_DNA"/>
</dbReference>
<evidence type="ECO:0000313" key="3">
    <source>
        <dbReference type="Proteomes" id="UP000800092"/>
    </source>
</evidence>
<dbReference type="OrthoDB" id="10005335at2759"/>
<keyword evidence="3" id="KW-1185">Reference proteome</keyword>
<sequence length="346" mass="39058">MSEETLYPKISGKPAELVKRLGQLGLAPGKVELIGTVKLHGAHADILVNRSDEVWLQSRNVSSLNAKIDIYGFDQFMKPLKNVVLDLKRQYIARYGELNPETTIDGRYPLIIAGEWIGHGIQNRVAISQLDRRFVIVSVSINNTWQPDEHYANIYDEAAGIYNISRAGFYYQTLFLNPPDNESKPEQDASFAAMQVHTEEIDKHCPFAATFGLSGVGEGIVWKVRMPPLHSNPETWFKTKGRTHNTPTVKMSARGITDGALMTEKAAAFAEQVVTPRRLQQGFEYLREMSLSADKFNTGAYMNWVQRDIFEEEKMDIQNAGIDEKILSKEIGKIAKRHFAKNLIDD</sequence>
<gene>
    <name evidence="2" type="ORF">EV356DRAFT_516412</name>
</gene>
<dbReference type="Pfam" id="PF09414">
    <property type="entry name" value="RNA_ligase"/>
    <property type="match status" value="1"/>
</dbReference>
<feature type="domain" description="RNA ligase" evidence="1">
    <location>
        <begin position="32"/>
        <end position="239"/>
    </location>
</feature>
<accession>A0A6A6H7A5</accession>
<organism evidence="2 3">
    <name type="scientific">Viridothelium virens</name>
    <name type="common">Speckled blister lichen</name>
    <name type="synonym">Trypethelium virens</name>
    <dbReference type="NCBI Taxonomy" id="1048519"/>
    <lineage>
        <taxon>Eukaryota</taxon>
        <taxon>Fungi</taxon>
        <taxon>Dikarya</taxon>
        <taxon>Ascomycota</taxon>
        <taxon>Pezizomycotina</taxon>
        <taxon>Dothideomycetes</taxon>
        <taxon>Dothideomycetes incertae sedis</taxon>
        <taxon>Trypetheliales</taxon>
        <taxon>Trypetheliaceae</taxon>
        <taxon>Viridothelium</taxon>
    </lineage>
</organism>
<reference evidence="2" key="1">
    <citation type="journal article" date="2020" name="Stud. Mycol.">
        <title>101 Dothideomycetes genomes: a test case for predicting lifestyles and emergence of pathogens.</title>
        <authorList>
            <person name="Haridas S."/>
            <person name="Albert R."/>
            <person name="Binder M."/>
            <person name="Bloem J."/>
            <person name="Labutti K."/>
            <person name="Salamov A."/>
            <person name="Andreopoulos B."/>
            <person name="Baker S."/>
            <person name="Barry K."/>
            <person name="Bills G."/>
            <person name="Bluhm B."/>
            <person name="Cannon C."/>
            <person name="Castanera R."/>
            <person name="Culley D."/>
            <person name="Daum C."/>
            <person name="Ezra D."/>
            <person name="Gonzalez J."/>
            <person name="Henrissat B."/>
            <person name="Kuo A."/>
            <person name="Liang C."/>
            <person name="Lipzen A."/>
            <person name="Lutzoni F."/>
            <person name="Magnuson J."/>
            <person name="Mondo S."/>
            <person name="Nolan M."/>
            <person name="Ohm R."/>
            <person name="Pangilinan J."/>
            <person name="Park H.-J."/>
            <person name="Ramirez L."/>
            <person name="Alfaro M."/>
            <person name="Sun H."/>
            <person name="Tritt A."/>
            <person name="Yoshinaga Y."/>
            <person name="Zwiers L.-H."/>
            <person name="Turgeon B."/>
            <person name="Goodwin S."/>
            <person name="Spatafora J."/>
            <person name="Crous P."/>
            <person name="Grigoriev I."/>
        </authorList>
    </citation>
    <scope>NUCLEOTIDE SEQUENCE</scope>
    <source>
        <strain evidence="2">Tuck. ex Michener</strain>
    </source>
</reference>
<dbReference type="SUPFAM" id="SSF56091">
    <property type="entry name" value="DNA ligase/mRNA capping enzyme, catalytic domain"/>
    <property type="match status" value="1"/>
</dbReference>
<evidence type="ECO:0000259" key="1">
    <source>
        <dbReference type="Pfam" id="PF09414"/>
    </source>
</evidence>